<gene>
    <name evidence="1" type="ORF">EYF80_038089</name>
</gene>
<organism evidence="1 2">
    <name type="scientific">Liparis tanakae</name>
    <name type="common">Tanaka's snailfish</name>
    <dbReference type="NCBI Taxonomy" id="230148"/>
    <lineage>
        <taxon>Eukaryota</taxon>
        <taxon>Metazoa</taxon>
        <taxon>Chordata</taxon>
        <taxon>Craniata</taxon>
        <taxon>Vertebrata</taxon>
        <taxon>Euteleostomi</taxon>
        <taxon>Actinopterygii</taxon>
        <taxon>Neopterygii</taxon>
        <taxon>Teleostei</taxon>
        <taxon>Neoteleostei</taxon>
        <taxon>Acanthomorphata</taxon>
        <taxon>Eupercaria</taxon>
        <taxon>Perciformes</taxon>
        <taxon>Cottioidei</taxon>
        <taxon>Cottales</taxon>
        <taxon>Liparidae</taxon>
        <taxon>Liparis</taxon>
    </lineage>
</organism>
<dbReference type="AlphaFoldDB" id="A0A4Z2GDN2"/>
<reference evidence="1 2" key="1">
    <citation type="submission" date="2019-03" db="EMBL/GenBank/DDBJ databases">
        <title>First draft genome of Liparis tanakae, snailfish: a comprehensive survey of snailfish specific genes.</title>
        <authorList>
            <person name="Kim W."/>
            <person name="Song I."/>
            <person name="Jeong J.-H."/>
            <person name="Kim D."/>
            <person name="Kim S."/>
            <person name="Ryu S."/>
            <person name="Song J.Y."/>
            <person name="Lee S.K."/>
        </authorList>
    </citation>
    <scope>NUCLEOTIDE SEQUENCE [LARGE SCALE GENOMIC DNA]</scope>
    <source>
        <tissue evidence="1">Muscle</tissue>
    </source>
</reference>
<name>A0A4Z2GDN2_9TELE</name>
<sequence length="105" mass="10701">MGPTNEVHVVFVEEFGDHVGAEGEGHAAVVLAPAEHVLVRVGPQQVAQEALVGHVRGAHDPPDLLHGLEVRGQACGDGKPPPPTLAPPGVITLPRPCIGPIGGVT</sequence>
<evidence type="ECO:0000313" key="1">
    <source>
        <dbReference type="EMBL" id="TNN51677.1"/>
    </source>
</evidence>
<evidence type="ECO:0000313" key="2">
    <source>
        <dbReference type="Proteomes" id="UP000314294"/>
    </source>
</evidence>
<keyword evidence="2" id="KW-1185">Reference proteome</keyword>
<comment type="caution">
    <text evidence="1">The sequence shown here is derived from an EMBL/GenBank/DDBJ whole genome shotgun (WGS) entry which is preliminary data.</text>
</comment>
<dbReference type="EMBL" id="SRLO01000573">
    <property type="protein sequence ID" value="TNN51677.1"/>
    <property type="molecule type" value="Genomic_DNA"/>
</dbReference>
<dbReference type="OrthoDB" id="10425043at2759"/>
<proteinExistence type="predicted"/>
<protein>
    <submittedName>
        <fullName evidence="1">Uncharacterized protein</fullName>
    </submittedName>
</protein>
<accession>A0A4Z2GDN2</accession>
<dbReference type="Proteomes" id="UP000314294">
    <property type="component" value="Unassembled WGS sequence"/>
</dbReference>